<feature type="active site" description="Charge relay system" evidence="3">
    <location>
        <position position="389"/>
    </location>
</feature>
<evidence type="ECO:0000259" key="5">
    <source>
        <dbReference type="Pfam" id="PF08840"/>
    </source>
</evidence>
<evidence type="ECO:0000256" key="2">
    <source>
        <dbReference type="ARBA" id="ARBA00022832"/>
    </source>
</evidence>
<feature type="active site" description="Charge relay system" evidence="3">
    <location>
        <position position="261"/>
    </location>
</feature>
<dbReference type="PANTHER" id="PTHR10824:SF17">
    <property type="entry name" value="ACYL-COENZYME A THIOESTERASE 6"/>
    <property type="match status" value="1"/>
</dbReference>
<keyword evidence="2" id="KW-0443">Lipid metabolism</keyword>
<evidence type="ECO:0000313" key="7">
    <source>
        <dbReference type="Proteomes" id="UP001044222"/>
    </source>
</evidence>
<dbReference type="PANTHER" id="PTHR10824">
    <property type="entry name" value="ACYL-COENZYME A THIOESTERASE-RELATED"/>
    <property type="match status" value="1"/>
</dbReference>
<keyword evidence="7" id="KW-1185">Reference proteome</keyword>
<reference evidence="6" key="1">
    <citation type="submission" date="2021-01" db="EMBL/GenBank/DDBJ databases">
        <title>A chromosome-scale assembly of European eel, Anguilla anguilla.</title>
        <authorList>
            <person name="Henkel C."/>
            <person name="Jong-Raadsen S.A."/>
            <person name="Dufour S."/>
            <person name="Weltzien F.-A."/>
            <person name="Palstra A.P."/>
            <person name="Pelster B."/>
            <person name="Spaink H.P."/>
            <person name="Van Den Thillart G.E."/>
            <person name="Jansen H."/>
            <person name="Zahm M."/>
            <person name="Klopp C."/>
            <person name="Cedric C."/>
            <person name="Louis A."/>
            <person name="Berthelot C."/>
            <person name="Parey E."/>
            <person name="Roest Crollius H."/>
            <person name="Montfort J."/>
            <person name="Robinson-Rechavi M."/>
            <person name="Bucao C."/>
            <person name="Bouchez O."/>
            <person name="Gislard M."/>
            <person name="Lluch J."/>
            <person name="Milhes M."/>
            <person name="Lampietro C."/>
            <person name="Lopez Roques C."/>
            <person name="Donnadieu C."/>
            <person name="Braasch I."/>
            <person name="Desvignes T."/>
            <person name="Postlethwait J."/>
            <person name="Bobe J."/>
            <person name="Guiguen Y."/>
            <person name="Dirks R."/>
        </authorList>
    </citation>
    <scope>NUCLEOTIDE SEQUENCE</scope>
    <source>
        <strain evidence="6">Tag_6206</strain>
        <tissue evidence="6">Liver</tissue>
    </source>
</reference>
<dbReference type="EMBL" id="JAFIRN010000006">
    <property type="protein sequence ID" value="KAG5846865.1"/>
    <property type="molecule type" value="Genomic_DNA"/>
</dbReference>
<dbReference type="Pfam" id="PF08840">
    <property type="entry name" value="BAAT_C"/>
    <property type="match status" value="1"/>
</dbReference>
<dbReference type="AlphaFoldDB" id="A0A9D3MGK8"/>
<dbReference type="FunFam" id="2.60.40.2240:FF:000001">
    <property type="entry name" value="acyl-coenzyme A thioesterase 4"/>
    <property type="match status" value="1"/>
</dbReference>
<dbReference type="Proteomes" id="UP001044222">
    <property type="component" value="Chromosome 6"/>
</dbReference>
<dbReference type="InterPro" id="IPR029058">
    <property type="entry name" value="AB_hydrolase_fold"/>
</dbReference>
<dbReference type="GO" id="GO:0006631">
    <property type="term" value="P:fatty acid metabolic process"/>
    <property type="evidence" value="ECO:0007669"/>
    <property type="project" value="UniProtKB-KW"/>
</dbReference>
<feature type="active site" description="Charge relay system" evidence="3">
    <location>
        <position position="355"/>
    </location>
</feature>
<dbReference type="FunFam" id="3.40.50.1820:FF:000024">
    <property type="entry name" value="acyl-coenzyme A thioesterase 4"/>
    <property type="match status" value="1"/>
</dbReference>
<protein>
    <submittedName>
        <fullName evidence="6">Uncharacterized protein</fullName>
    </submittedName>
</protein>
<dbReference type="Gene3D" id="3.40.50.1820">
    <property type="entry name" value="alpha/beta hydrolase"/>
    <property type="match status" value="1"/>
</dbReference>
<evidence type="ECO:0000313" key="6">
    <source>
        <dbReference type="EMBL" id="KAG5846865.1"/>
    </source>
</evidence>
<dbReference type="PIRSF" id="PIRSF016521">
    <property type="entry name" value="Acyl-CoA_hydro"/>
    <property type="match status" value="1"/>
</dbReference>
<feature type="domain" description="BAAT/Acyl-CoA thioester hydrolase C-terminal" evidence="5">
    <location>
        <begin position="233"/>
        <end position="441"/>
    </location>
</feature>
<keyword evidence="2" id="KW-0276">Fatty acid metabolism</keyword>
<evidence type="ECO:0000259" key="4">
    <source>
        <dbReference type="Pfam" id="PF04775"/>
    </source>
</evidence>
<comment type="caution">
    <text evidence="6">The sequence shown here is derived from an EMBL/GenBank/DDBJ whole genome shotgun (WGS) entry which is preliminary data.</text>
</comment>
<proteinExistence type="inferred from homology"/>
<organism evidence="6 7">
    <name type="scientific">Anguilla anguilla</name>
    <name type="common">European freshwater eel</name>
    <name type="synonym">Muraena anguilla</name>
    <dbReference type="NCBI Taxonomy" id="7936"/>
    <lineage>
        <taxon>Eukaryota</taxon>
        <taxon>Metazoa</taxon>
        <taxon>Chordata</taxon>
        <taxon>Craniata</taxon>
        <taxon>Vertebrata</taxon>
        <taxon>Euteleostomi</taxon>
        <taxon>Actinopterygii</taxon>
        <taxon>Neopterygii</taxon>
        <taxon>Teleostei</taxon>
        <taxon>Anguilliformes</taxon>
        <taxon>Anguillidae</taxon>
        <taxon>Anguilla</taxon>
    </lineage>
</organism>
<dbReference type="InterPro" id="IPR042490">
    <property type="entry name" value="Thio_Ohase/BAAT_N"/>
</dbReference>
<feature type="domain" description="Acyl-CoA thioester hydrolase/bile acid-CoA amino acid N-acetyltransferase" evidence="4">
    <location>
        <begin position="47"/>
        <end position="170"/>
    </location>
</feature>
<evidence type="ECO:0000256" key="1">
    <source>
        <dbReference type="ARBA" id="ARBA00006538"/>
    </source>
</evidence>
<dbReference type="GO" id="GO:0006637">
    <property type="term" value="P:acyl-CoA metabolic process"/>
    <property type="evidence" value="ECO:0007669"/>
    <property type="project" value="InterPro"/>
</dbReference>
<comment type="similarity">
    <text evidence="1">Belongs to the C/M/P thioester hydrolase family.</text>
</comment>
<dbReference type="InterPro" id="IPR016662">
    <property type="entry name" value="Acyl-CoA_thioEstase_long-chain"/>
</dbReference>
<dbReference type="Gene3D" id="2.60.40.2240">
    <property type="entry name" value="Acyl-CoA thioester hydrolase/BAAT N-terminal domain"/>
    <property type="match status" value="1"/>
</dbReference>
<name>A0A9D3MGK8_ANGAN</name>
<accession>A0A9D3MGK8</accession>
<evidence type="ECO:0000256" key="3">
    <source>
        <dbReference type="PIRSR" id="PIRSR016521-1"/>
    </source>
</evidence>
<dbReference type="InterPro" id="IPR014940">
    <property type="entry name" value="BAAT_C"/>
</dbReference>
<dbReference type="InterPro" id="IPR006862">
    <property type="entry name" value="Thio_Ohase/aa_AcTrfase"/>
</dbReference>
<dbReference type="GO" id="GO:0047617">
    <property type="term" value="F:fatty acyl-CoA hydrolase activity"/>
    <property type="evidence" value="ECO:0007669"/>
    <property type="project" value="TreeGrafter"/>
</dbReference>
<gene>
    <name evidence="6" type="ORF">ANANG_G00119510</name>
</gene>
<sequence length="449" mass="49480">MCAFRIINTRSIRPVTLVFSKGIFRPSANMSSGVHLRLLPSSKCLFNEPIRIKIEGLSPGQSVELRARLTDDKSVTFKSSGTYRADPRGEIDLDNHPSLGGSYSGVEPMGLFWSLIPETPHEKLWKRDVLSPCFVDIEVHDGVRQGHVLARETNERGFMAEGLRRIPVKEGRIRGTLFLPPGPGPFPGIVQMHTLGGGLSEVNGCLLANHGFVVLSLAFYGYQDLPKNVKKFDLEYFEEAIMFLRTLPEVKAPGVGILSISKSGDLALSMASFLSGVSATVCVNGCSANVMVPLHYRDMVIPSLRTDLNKVRTTESGVLDVSDVLPDPMAPENQACLIPIERANCKFLFAVSGDDGNWKSCYYAEQMTKRLKDHGKDNPEVVVYPKAGHFLEVPYMPHCATSRHAAAGNAVVAFGGDPKAHAEAQVDLWNRIPAFFRKHLDNMYREAKL</sequence>
<dbReference type="Pfam" id="PF04775">
    <property type="entry name" value="Bile_Hydr_Trans"/>
    <property type="match status" value="1"/>
</dbReference>
<dbReference type="SUPFAM" id="SSF53474">
    <property type="entry name" value="alpha/beta-Hydrolases"/>
    <property type="match status" value="1"/>
</dbReference>